<name>A0ABT2ZME3_9RHOB</name>
<dbReference type="PANTHER" id="PTHR43785">
    <property type="entry name" value="GAMMA-GLUTAMYLPUTRESCINE SYNTHETASE"/>
    <property type="match status" value="1"/>
</dbReference>
<gene>
    <name evidence="10" type="ORF">OEZ71_08365</name>
</gene>
<evidence type="ECO:0000256" key="8">
    <source>
        <dbReference type="RuleBase" id="RU000384"/>
    </source>
</evidence>
<dbReference type="SUPFAM" id="SSF55931">
    <property type="entry name" value="Glutamine synthetase/guanido kinase"/>
    <property type="match status" value="1"/>
</dbReference>
<organism evidence="10 11">
    <name type="scientific">Albidovulum litorale</name>
    <dbReference type="NCBI Taxonomy" id="2984134"/>
    <lineage>
        <taxon>Bacteria</taxon>
        <taxon>Pseudomonadati</taxon>
        <taxon>Pseudomonadota</taxon>
        <taxon>Alphaproteobacteria</taxon>
        <taxon>Rhodobacterales</taxon>
        <taxon>Paracoccaceae</taxon>
        <taxon>Albidovulum</taxon>
    </lineage>
</organism>
<keyword evidence="11" id="KW-1185">Reference proteome</keyword>
<comment type="caution">
    <text evidence="10">The sequence shown here is derived from an EMBL/GenBank/DDBJ whole genome shotgun (WGS) entry which is preliminary data.</text>
</comment>
<keyword evidence="5" id="KW-0067">ATP-binding</keyword>
<dbReference type="Pfam" id="PF16952">
    <property type="entry name" value="Gln-synt_N_2"/>
    <property type="match status" value="1"/>
</dbReference>
<proteinExistence type="inferred from homology"/>
<evidence type="ECO:0000256" key="2">
    <source>
        <dbReference type="ARBA" id="ARBA00003117"/>
    </source>
</evidence>
<dbReference type="PROSITE" id="PS51987">
    <property type="entry name" value="GS_CATALYTIC"/>
    <property type="match status" value="1"/>
</dbReference>
<keyword evidence="4" id="KW-0547">Nucleotide-binding</keyword>
<dbReference type="Gene3D" id="3.30.590.10">
    <property type="entry name" value="Glutamine synthetase/guanido kinase, catalytic domain"/>
    <property type="match status" value="1"/>
</dbReference>
<reference evidence="10 11" key="1">
    <citation type="submission" date="2022-10" db="EMBL/GenBank/DDBJ databases">
        <title>Defluviimonas sp. nov., isolated from ocean surface sediments.</title>
        <authorList>
            <person name="He W."/>
            <person name="Wang L."/>
            <person name="Zhang D.-F."/>
        </authorList>
    </citation>
    <scope>NUCLEOTIDE SEQUENCE [LARGE SCALE GENOMIC DNA]</scope>
    <source>
        <strain evidence="10 11">WL0050</strain>
    </source>
</reference>
<comment type="cofactor">
    <cofactor evidence="1">
        <name>Mg(2+)</name>
        <dbReference type="ChEBI" id="CHEBI:18420"/>
    </cofactor>
</comment>
<evidence type="ECO:0000256" key="6">
    <source>
        <dbReference type="ARBA" id="ARBA00023231"/>
    </source>
</evidence>
<dbReference type="InterPro" id="IPR008146">
    <property type="entry name" value="Gln_synth_cat_dom"/>
</dbReference>
<protein>
    <submittedName>
        <fullName evidence="10">Glutamine synthetase family protein</fullName>
    </submittedName>
</protein>
<accession>A0ABT2ZME3</accession>
<keyword evidence="3" id="KW-0436">Ligase</keyword>
<dbReference type="Pfam" id="PF00120">
    <property type="entry name" value="Gln-synt_C"/>
    <property type="match status" value="1"/>
</dbReference>
<evidence type="ECO:0000259" key="9">
    <source>
        <dbReference type="PROSITE" id="PS51987"/>
    </source>
</evidence>
<evidence type="ECO:0000256" key="7">
    <source>
        <dbReference type="PROSITE-ProRule" id="PRU01331"/>
    </source>
</evidence>
<sequence length="438" mass="47595">MSEDGKLVFVGTTDLAGLLRGKAFPASERDARMRKGVGWTPTNVQINCFNAIAETPFGALGDLALVPDPNARVTLKADDTAPALDLMLGDILTLEGEPWGFCTRSHLKRALTTLRDEAGLEIFGAFEHEFMLRDLVPVPGDSYSFRGFRSAQGWAEALIAAMRHAGMGPDTFMKEYGARQFEVTCAPAMGVAPADHAALLRMLVRDITRRFGHASSFAPILDPADVGNGVHIHLSLRDAAGHPATHDAKDPHGLSKAARHFIGGILAHLDQIIAILCPSEISYLRLTPHRWSAAFNNLGFRDREAAVRICPVSNLDPAKVAQQFNFEVRACDAAASPHLALAALVLAGAAGLRNGIEPPDVTEDDLSLWPEDRLHAAGMIRLPQSLAEALERFESSDAVREWFGADFVKVYADHKRSELKCLEGLDTAQKCARYGEVY</sequence>
<keyword evidence="6" id="KW-0535">Nitrogen fixation</keyword>
<dbReference type="Proteomes" id="UP001652564">
    <property type="component" value="Unassembled WGS sequence"/>
</dbReference>
<evidence type="ECO:0000256" key="5">
    <source>
        <dbReference type="ARBA" id="ARBA00022840"/>
    </source>
</evidence>
<comment type="similarity">
    <text evidence="7 8">Belongs to the glutamine synthetase family.</text>
</comment>
<dbReference type="InterPro" id="IPR014746">
    <property type="entry name" value="Gln_synth/guanido_kin_cat_dom"/>
</dbReference>
<dbReference type="Gene3D" id="3.10.20.70">
    <property type="entry name" value="Glutamine synthetase, N-terminal domain"/>
    <property type="match status" value="1"/>
</dbReference>
<evidence type="ECO:0000256" key="3">
    <source>
        <dbReference type="ARBA" id="ARBA00022598"/>
    </source>
</evidence>
<dbReference type="InterPro" id="IPR008147">
    <property type="entry name" value="Gln_synt_N"/>
</dbReference>
<dbReference type="InterPro" id="IPR036651">
    <property type="entry name" value="Gln_synt_N_sf"/>
</dbReference>
<evidence type="ECO:0000313" key="10">
    <source>
        <dbReference type="EMBL" id="MCV2872306.1"/>
    </source>
</evidence>
<dbReference type="EMBL" id="JAOWKZ010000002">
    <property type="protein sequence ID" value="MCV2872306.1"/>
    <property type="molecule type" value="Genomic_DNA"/>
</dbReference>
<dbReference type="RefSeq" id="WP_263739490.1">
    <property type="nucleotide sequence ID" value="NZ_JAOWKZ010000002.1"/>
</dbReference>
<dbReference type="PANTHER" id="PTHR43785:SF12">
    <property type="entry name" value="TYPE-1 GLUTAMINE SYNTHETASE 2"/>
    <property type="match status" value="1"/>
</dbReference>
<feature type="domain" description="GS catalytic" evidence="9">
    <location>
        <begin position="103"/>
        <end position="438"/>
    </location>
</feature>
<evidence type="ECO:0000313" key="11">
    <source>
        <dbReference type="Proteomes" id="UP001652564"/>
    </source>
</evidence>
<evidence type="ECO:0000256" key="4">
    <source>
        <dbReference type="ARBA" id="ARBA00022741"/>
    </source>
</evidence>
<comment type="function">
    <text evidence="2">Catalyzes the ATP-dependent biosynthesis of glutamine from glutamate and ammonia.</text>
</comment>
<evidence type="ECO:0000256" key="1">
    <source>
        <dbReference type="ARBA" id="ARBA00001946"/>
    </source>
</evidence>
<dbReference type="SMART" id="SM01230">
    <property type="entry name" value="Gln-synt_C"/>
    <property type="match status" value="1"/>
</dbReference>